<keyword evidence="1" id="KW-0472">Membrane</keyword>
<keyword evidence="3" id="KW-1185">Reference proteome</keyword>
<organism evidence="2 3">
    <name type="scientific">Neiella holothuriorum</name>
    <dbReference type="NCBI Taxonomy" id="2870530"/>
    <lineage>
        <taxon>Bacteria</taxon>
        <taxon>Pseudomonadati</taxon>
        <taxon>Pseudomonadota</taxon>
        <taxon>Gammaproteobacteria</taxon>
        <taxon>Alteromonadales</taxon>
        <taxon>Echinimonadaceae</taxon>
        <taxon>Neiella</taxon>
    </lineage>
</organism>
<feature type="transmembrane region" description="Helical" evidence="1">
    <location>
        <begin position="15"/>
        <end position="48"/>
    </location>
</feature>
<comment type="caution">
    <text evidence="2">The sequence shown here is derived from an EMBL/GenBank/DDBJ whole genome shotgun (WGS) entry which is preliminary data.</text>
</comment>
<feature type="transmembrane region" description="Helical" evidence="1">
    <location>
        <begin position="91"/>
        <end position="108"/>
    </location>
</feature>
<protein>
    <submittedName>
        <fullName evidence="2">DUF2878 domain-containing protein</fullName>
    </submittedName>
</protein>
<reference evidence="2" key="1">
    <citation type="submission" date="2021-07" db="EMBL/GenBank/DDBJ databases">
        <title>Neiella marina sp. nov., isolated from the intestinal content of sea cucumber Apostichopus japonicus.</title>
        <authorList>
            <person name="Bai X."/>
        </authorList>
    </citation>
    <scope>NUCLEOTIDE SEQUENCE</scope>
    <source>
        <strain evidence="2">126</strain>
    </source>
</reference>
<dbReference type="Proteomes" id="UP001166251">
    <property type="component" value="Unassembled WGS sequence"/>
</dbReference>
<dbReference type="InterPro" id="IPR021306">
    <property type="entry name" value="DUF2878"/>
</dbReference>
<proteinExistence type="predicted"/>
<accession>A0ABS7EHU8</accession>
<name>A0ABS7EHU8_9GAMM</name>
<evidence type="ECO:0000256" key="1">
    <source>
        <dbReference type="SAM" id="Phobius"/>
    </source>
</evidence>
<gene>
    <name evidence="2" type="ORF">K0504_12820</name>
</gene>
<dbReference type="EMBL" id="JAHZSS010000016">
    <property type="protein sequence ID" value="MBW8191922.1"/>
    <property type="molecule type" value="Genomic_DNA"/>
</dbReference>
<keyword evidence="1" id="KW-1133">Transmembrane helix</keyword>
<dbReference type="Pfam" id="PF11086">
    <property type="entry name" value="DUF2878"/>
    <property type="match status" value="1"/>
</dbReference>
<feature type="transmembrane region" description="Helical" evidence="1">
    <location>
        <begin position="149"/>
        <end position="169"/>
    </location>
</feature>
<sequence>MSQQSGSPAPKQSVWWLLLNVASFQLCWFSLLLIGDQAVPWVIAWLIGHWSLSSSARSDRYLMGVFAALGLVAESFHLHSGVLILPNHAGPVPPLWLIAFWPLFATLLNHSLRWLVAKPLLGSALAGAGGWASYYAGAQIAGGELTSSTSFIIAIEWAILFYLSATWLVPKSFQFTR</sequence>
<dbReference type="RefSeq" id="WP_220104596.1">
    <property type="nucleotide sequence ID" value="NZ_JAHZSS010000016.1"/>
</dbReference>
<feature type="transmembrane region" description="Helical" evidence="1">
    <location>
        <begin position="60"/>
        <end position="79"/>
    </location>
</feature>
<keyword evidence="1" id="KW-0812">Transmembrane</keyword>
<feature type="transmembrane region" description="Helical" evidence="1">
    <location>
        <begin position="120"/>
        <end position="137"/>
    </location>
</feature>
<evidence type="ECO:0000313" key="3">
    <source>
        <dbReference type="Proteomes" id="UP001166251"/>
    </source>
</evidence>
<evidence type="ECO:0000313" key="2">
    <source>
        <dbReference type="EMBL" id="MBW8191922.1"/>
    </source>
</evidence>